<dbReference type="GO" id="GO:0005634">
    <property type="term" value="C:nucleus"/>
    <property type="evidence" value="ECO:0007669"/>
    <property type="project" value="TreeGrafter"/>
</dbReference>
<dbReference type="RefSeq" id="XP_013082108.2">
    <property type="nucleotide sequence ID" value="XM_013226654.2"/>
</dbReference>
<accession>A0A2C9KD68</accession>
<feature type="region of interest" description="Disordered" evidence="1">
    <location>
        <begin position="121"/>
        <end position="147"/>
    </location>
</feature>
<dbReference type="GO" id="GO:0007141">
    <property type="term" value="P:male meiosis I"/>
    <property type="evidence" value="ECO:0007669"/>
    <property type="project" value="TreeGrafter"/>
</dbReference>
<feature type="compositionally biased region" description="Basic and acidic residues" evidence="1">
    <location>
        <begin position="1197"/>
        <end position="1208"/>
    </location>
</feature>
<feature type="compositionally biased region" description="Low complexity" evidence="1">
    <location>
        <begin position="74"/>
        <end position="85"/>
    </location>
</feature>
<evidence type="ECO:0000313" key="3">
    <source>
        <dbReference type="Proteomes" id="UP000076420"/>
    </source>
</evidence>
<organism evidence="2 3">
    <name type="scientific">Biomphalaria glabrata</name>
    <name type="common">Bloodfluke planorb</name>
    <name type="synonym">Freshwater snail</name>
    <dbReference type="NCBI Taxonomy" id="6526"/>
    <lineage>
        <taxon>Eukaryota</taxon>
        <taxon>Metazoa</taxon>
        <taxon>Spiralia</taxon>
        <taxon>Lophotrochozoa</taxon>
        <taxon>Mollusca</taxon>
        <taxon>Gastropoda</taxon>
        <taxon>Heterobranchia</taxon>
        <taxon>Euthyneura</taxon>
        <taxon>Panpulmonata</taxon>
        <taxon>Hygrophila</taxon>
        <taxon>Lymnaeoidea</taxon>
        <taxon>Planorbidae</taxon>
        <taxon>Biomphalaria</taxon>
    </lineage>
</organism>
<dbReference type="Pfam" id="PF15189">
    <property type="entry name" value="MEIOC"/>
    <property type="match status" value="1"/>
</dbReference>
<evidence type="ECO:0000313" key="2">
    <source>
        <dbReference type="EnsemblMetazoa" id="BGLB017714-PD"/>
    </source>
</evidence>
<dbReference type="Proteomes" id="UP000076420">
    <property type="component" value="Unassembled WGS sequence"/>
</dbReference>
<dbReference type="PANTHER" id="PTHR33861">
    <property type="entry name" value="PROTEIN CBG18333"/>
    <property type="match status" value="1"/>
</dbReference>
<feature type="region of interest" description="Disordered" evidence="1">
    <location>
        <begin position="1019"/>
        <end position="1041"/>
    </location>
</feature>
<dbReference type="EnsemblMetazoa" id="BGLB017714-RB">
    <property type="protein sequence ID" value="BGLB017714-PB"/>
    <property type="gene ID" value="BGLB017714"/>
</dbReference>
<dbReference type="PANTHER" id="PTHR33861:SF5">
    <property type="entry name" value="GAMMA-TUBULIN COMPLEX COMPONENT"/>
    <property type="match status" value="1"/>
</dbReference>
<dbReference type="KEGG" id="bgt:106067474"/>
<dbReference type="RefSeq" id="XP_013082110.2">
    <property type="nucleotide sequence ID" value="XM_013226656.2"/>
</dbReference>
<proteinExistence type="predicted"/>
<dbReference type="GO" id="GO:0048255">
    <property type="term" value="P:mRNA stabilization"/>
    <property type="evidence" value="ECO:0007669"/>
    <property type="project" value="TreeGrafter"/>
</dbReference>
<feature type="region of interest" description="Disordered" evidence="1">
    <location>
        <begin position="305"/>
        <end position="330"/>
    </location>
</feature>
<dbReference type="VEuPathDB" id="VectorBase:BGLB017714"/>
<dbReference type="RefSeq" id="XP_013082107.2">
    <property type="nucleotide sequence ID" value="XM_013226653.2"/>
</dbReference>
<dbReference type="RefSeq" id="XP_013082109.2">
    <property type="nucleotide sequence ID" value="XM_013226655.2"/>
</dbReference>
<dbReference type="AlphaFoldDB" id="A0A2C9KD68"/>
<feature type="compositionally biased region" description="Polar residues" evidence="1">
    <location>
        <begin position="61"/>
        <end position="73"/>
    </location>
</feature>
<dbReference type="OrthoDB" id="5978002at2759"/>
<dbReference type="GO" id="GO:0005737">
    <property type="term" value="C:cytoplasm"/>
    <property type="evidence" value="ECO:0007669"/>
    <property type="project" value="TreeGrafter"/>
</dbReference>
<evidence type="ECO:0000256" key="1">
    <source>
        <dbReference type="SAM" id="MobiDB-lite"/>
    </source>
</evidence>
<dbReference type="EnsemblMetazoa" id="BGLB017714-RD">
    <property type="protein sequence ID" value="BGLB017714-PD"/>
    <property type="gene ID" value="BGLB017714"/>
</dbReference>
<feature type="region of interest" description="Disordered" evidence="1">
    <location>
        <begin position="47"/>
        <end position="85"/>
    </location>
</feature>
<dbReference type="EnsemblMetazoa" id="BGLB017714-RC">
    <property type="protein sequence ID" value="BGLB017714-PC"/>
    <property type="gene ID" value="BGLB017714"/>
</dbReference>
<dbReference type="STRING" id="6526.A0A2C9KD68"/>
<dbReference type="VEuPathDB" id="VectorBase:BGLAX_045242"/>
<sequence length="1244" mass="136415">MEDYNAGYDGTDIMASLNSDPFGLGNSSSSDKFAAFDAFVNKIVDEESQLPDPGNMDMAETFSSDHGSRLNSHLSRPSGARLSSLSPLPSSVGLLHPHATSNHTSYPASCPSSPFGFNSLNSPSSYKHHNDPRVDAVQSPPQLWDNNGNRHLNNNSIMNSTQYANNNNNVNYKQQGNVIPNLDDSATFKEGFILDAQTVGMLDVPNLVVSEDFLQKCIEEIQLQNDNKFIFGAEDEPCLEVNKYNLRSPSPNGLSYNNINNNNAGNFPGGSVSMVTNYPHGAGSRQSTLMAAPNVDFSPDNFQQRQATAHWSQSHSQQINHLSPYTSSNKTASNLDVPSLDRSFFGCQGLTRSEFSRSMECISGQFSKPEISSVSSTMSPPLRRKSHVGSGAEFGERKYLSPPNSHRQPKLGLNMEQDTSYHGLLSSTASPSSHNLSTPIGSRQHPISFSTVDSLNQHLMSPIPPRIPLPQEVKMTSNQISSFNMEDSQISESQYSVIPNSGYHQNYMSSNFKHPLDDGSKFTFNPDYLASPSSLSSISSSPTSSYLGKTTSPLNIASPPQSSMYLQPIHINTCPSTPATTSNYQNSSLTWTDSLSPCVFSGGNSVNNNNNKSNCLDRNHSFNPYCVTPTLDICSMEADAACKQNVSTNMPKSLNTGLMETNNNDRCFKASTGMETRISSSCSSVTSPAASPMSYTSVNRVNQAQVDQSTLAATVLKERLSSNHQLQQQHQQKLQQIQQQQITNHLQQQLRLQQQQHHHKQAGVRKPYIAAEQILHLGNGVQMTNVLGPGAIPFNQAINPYAFINPAQPVYSNIAGLNRFGAANIGLGGLGQTRTMATHYNTGAHINAARNINHMSQFGTEAISDPSKSASDKQRLLEEILLRDPRAQAAYQQILHQTLLQNPTGYQAALLNNAHSSLPFQNTVHPSAAALLMNAAVHFAGLRREGVEFIPLDPMTHLSSPYMGDVLYDPATFPLLGVHPFVPNLRHFRSGPSNELHTKLEECYEQFKAVEKERKKTEAELARQNPGKKVSSTNTIPIPRLPNSPSRVDRLIVDSFREHARIITLIEKMEKLRSFSVHPNVHSTMSAWLESIKKVQASRKDEIVNSANRQRAGVPRQPDDKDVTALAASIADLSVHTRLARTAQWAALQMSDKGNPKLPEGTVSDFEEPVDLSPYMKSSSLTNLLADVSVNQEPVVKEEFTEGDKSCESAELLEDSSQGEEKSSESNEESTNVLNEDVLPVVKE</sequence>
<protein>
    <submittedName>
        <fullName evidence="2">Uncharacterized protein</fullName>
    </submittedName>
</protein>
<feature type="compositionally biased region" description="Polar residues" evidence="1">
    <location>
        <begin position="370"/>
        <end position="379"/>
    </location>
</feature>
<name>A0A2C9KD68_BIOGL</name>
<dbReference type="GO" id="GO:0007144">
    <property type="term" value="P:female meiosis I"/>
    <property type="evidence" value="ECO:0007669"/>
    <property type="project" value="TreeGrafter"/>
</dbReference>
<dbReference type="InterPro" id="IPR027963">
    <property type="entry name" value="MEIOC"/>
</dbReference>
<feature type="region of interest" description="Disordered" evidence="1">
    <location>
        <begin position="370"/>
        <end position="411"/>
    </location>
</feature>
<feature type="region of interest" description="Disordered" evidence="1">
    <location>
        <begin position="1197"/>
        <end position="1244"/>
    </location>
</feature>
<reference evidence="2" key="1">
    <citation type="submission" date="2020-05" db="UniProtKB">
        <authorList>
            <consortium name="EnsemblMetazoa"/>
        </authorList>
    </citation>
    <scope>IDENTIFICATION</scope>
    <source>
        <strain evidence="2">BB02</strain>
    </source>
</reference>
<dbReference type="EnsemblMetazoa" id="BGLB017714-RA">
    <property type="protein sequence ID" value="BGLB017714-PA"/>
    <property type="gene ID" value="BGLB017714"/>
</dbReference>
<gene>
    <name evidence="2" type="primary">106067474</name>
</gene>